<accession>A0A076EUJ8</accession>
<dbReference type="Gene3D" id="1.20.58.1290">
    <property type="entry name" value="CarD-like, C-terminal domain"/>
    <property type="match status" value="1"/>
</dbReference>
<dbReference type="Proteomes" id="UP000028488">
    <property type="component" value="Chromosome"/>
</dbReference>
<dbReference type="AlphaFoldDB" id="A0A076EUJ8"/>
<evidence type="ECO:0000313" key="3">
    <source>
        <dbReference type="Proteomes" id="UP000028488"/>
    </source>
</evidence>
<proteinExistence type="predicted"/>
<dbReference type="InterPro" id="IPR042215">
    <property type="entry name" value="CarD-like_C"/>
</dbReference>
<dbReference type="Pfam" id="PF21095">
    <property type="entry name" value="CarD_C"/>
    <property type="match status" value="1"/>
</dbReference>
<name>A0A076EUJ8_RHOOP</name>
<dbReference type="InterPro" id="IPR048792">
    <property type="entry name" value="CarD_C"/>
</dbReference>
<dbReference type="EMBL" id="CP008947">
    <property type="protein sequence ID" value="AII09481.1"/>
    <property type="molecule type" value="Genomic_DNA"/>
</dbReference>
<evidence type="ECO:0000259" key="1">
    <source>
        <dbReference type="SMART" id="SM01058"/>
    </source>
</evidence>
<dbReference type="PANTHER" id="PTHR38447:SF1">
    <property type="entry name" value="RNA POLYMERASE-BINDING TRANSCRIPTION FACTOR CARD"/>
    <property type="match status" value="1"/>
</dbReference>
<dbReference type="InterPro" id="IPR003711">
    <property type="entry name" value="CarD-like/TRCF_RID"/>
</dbReference>
<dbReference type="PANTHER" id="PTHR38447">
    <property type="entry name" value="TRANSCRIPTION FACTOR YDEB-RELATED"/>
    <property type="match status" value="1"/>
</dbReference>
<feature type="domain" description="CarD-like/TRCF RNAP-interacting" evidence="1">
    <location>
        <begin position="2"/>
        <end position="112"/>
    </location>
</feature>
<dbReference type="Gene3D" id="2.40.10.170">
    <property type="match status" value="1"/>
</dbReference>
<gene>
    <name evidence="2" type="ORF">EP51_34505</name>
</gene>
<dbReference type="SUPFAM" id="SSF141259">
    <property type="entry name" value="CarD-like"/>
    <property type="match status" value="1"/>
</dbReference>
<dbReference type="InterPro" id="IPR036101">
    <property type="entry name" value="CarD-like/TRCF_RID_sf"/>
</dbReference>
<sequence>MNLNIGDIFLYPHHGSVTVTKLTTRMFNDLPTEYVQFEVAQNGLSIEIPVAKAESIGVRNAINNDEVGRVFDILRGPTVDDPSNWSRRFKANQEKLTVGGIFTVSEVIRDLMTRAQVKPLSAGEKRQLEHAMQLVISELVLAMKSDPDETRRRIEAIYEPASASTAAVVAV</sequence>
<protein>
    <submittedName>
        <fullName evidence="2">CarD family transcriptional regulator</fullName>
    </submittedName>
</protein>
<dbReference type="GO" id="GO:0009303">
    <property type="term" value="P:rRNA transcription"/>
    <property type="evidence" value="ECO:0007669"/>
    <property type="project" value="TreeGrafter"/>
</dbReference>
<reference evidence="2 3" key="1">
    <citation type="submission" date="2014-07" db="EMBL/GenBank/DDBJ databases">
        <title>Genome Sequence of Rhodococcus opacus Strain R7, a Biodegrader of Mono- and Polycyclic Aromatic Hydrocarbons.</title>
        <authorList>
            <person name="Di Gennaro P."/>
            <person name="Zampolli J."/>
            <person name="Presti I."/>
            <person name="Cappelletti M."/>
            <person name="D'Ursi P."/>
            <person name="Orro A."/>
            <person name="Mezzelani A."/>
            <person name="Milanesi L."/>
        </authorList>
    </citation>
    <scope>NUCLEOTIDE SEQUENCE [LARGE SCALE GENOMIC DNA]</scope>
    <source>
        <strain evidence="2 3">R7</strain>
    </source>
</reference>
<dbReference type="SMART" id="SM01058">
    <property type="entry name" value="CarD_TRCF"/>
    <property type="match status" value="1"/>
</dbReference>
<dbReference type="eggNOG" id="COG1329">
    <property type="taxonomic scope" value="Bacteria"/>
</dbReference>
<organism evidence="2 3">
    <name type="scientific">Rhodococcus opacus</name>
    <name type="common">Nocardia opaca</name>
    <dbReference type="NCBI Taxonomy" id="37919"/>
    <lineage>
        <taxon>Bacteria</taxon>
        <taxon>Bacillati</taxon>
        <taxon>Actinomycetota</taxon>
        <taxon>Actinomycetes</taxon>
        <taxon>Mycobacteriales</taxon>
        <taxon>Nocardiaceae</taxon>
        <taxon>Rhodococcus</taxon>
    </lineage>
</organism>
<evidence type="ECO:0000313" key="2">
    <source>
        <dbReference type="EMBL" id="AII09481.1"/>
    </source>
</evidence>
<dbReference type="InterPro" id="IPR052531">
    <property type="entry name" value="CarD-like_regulator"/>
</dbReference>